<evidence type="ECO:0000313" key="1">
    <source>
        <dbReference type="EMBL" id="JAD42141.1"/>
    </source>
</evidence>
<reference evidence="1" key="1">
    <citation type="submission" date="2014-09" db="EMBL/GenBank/DDBJ databases">
        <authorList>
            <person name="Magalhaes I.L.F."/>
            <person name="Oliveira U."/>
            <person name="Santos F.R."/>
            <person name="Vidigal T.H.D.A."/>
            <person name="Brescovit A.D."/>
            <person name="Santos A.J."/>
        </authorList>
    </citation>
    <scope>NUCLEOTIDE SEQUENCE</scope>
    <source>
        <tissue evidence="1">Shoot tissue taken approximately 20 cm above the soil surface</tissue>
    </source>
</reference>
<dbReference type="AlphaFoldDB" id="A0A0A8ZTN6"/>
<proteinExistence type="predicted"/>
<sequence length="19" mass="2040">MCISSTTIRLNSCPNTDSP</sequence>
<reference evidence="1" key="2">
    <citation type="journal article" date="2015" name="Data Brief">
        <title>Shoot transcriptome of the giant reed, Arundo donax.</title>
        <authorList>
            <person name="Barrero R.A."/>
            <person name="Guerrero F.D."/>
            <person name="Moolhuijzen P."/>
            <person name="Goolsby J.A."/>
            <person name="Tidwell J."/>
            <person name="Bellgard S.E."/>
            <person name="Bellgard M.I."/>
        </authorList>
    </citation>
    <scope>NUCLEOTIDE SEQUENCE</scope>
    <source>
        <tissue evidence="1">Shoot tissue taken approximately 20 cm above the soil surface</tissue>
    </source>
</reference>
<dbReference type="EMBL" id="GBRH01255754">
    <property type="protein sequence ID" value="JAD42141.1"/>
    <property type="molecule type" value="Transcribed_RNA"/>
</dbReference>
<organism evidence="1">
    <name type="scientific">Arundo donax</name>
    <name type="common">Giant reed</name>
    <name type="synonym">Donax arundinaceus</name>
    <dbReference type="NCBI Taxonomy" id="35708"/>
    <lineage>
        <taxon>Eukaryota</taxon>
        <taxon>Viridiplantae</taxon>
        <taxon>Streptophyta</taxon>
        <taxon>Embryophyta</taxon>
        <taxon>Tracheophyta</taxon>
        <taxon>Spermatophyta</taxon>
        <taxon>Magnoliopsida</taxon>
        <taxon>Liliopsida</taxon>
        <taxon>Poales</taxon>
        <taxon>Poaceae</taxon>
        <taxon>PACMAD clade</taxon>
        <taxon>Arundinoideae</taxon>
        <taxon>Arundineae</taxon>
        <taxon>Arundo</taxon>
    </lineage>
</organism>
<accession>A0A0A8ZTN6</accession>
<protein>
    <submittedName>
        <fullName evidence="1">Uncharacterized protein</fullName>
    </submittedName>
</protein>
<name>A0A0A8ZTN6_ARUDO</name>